<dbReference type="FunFam" id="2.10.25.10:FF:000014">
    <property type="entry name" value="Latent-transforming growth factor beta-binding protein 3"/>
    <property type="match status" value="1"/>
</dbReference>
<dbReference type="GO" id="GO:0030246">
    <property type="term" value="F:carbohydrate binding"/>
    <property type="evidence" value="ECO:0007669"/>
    <property type="project" value="UniProtKB-KW"/>
</dbReference>
<dbReference type="InterPro" id="IPR018097">
    <property type="entry name" value="EGF_Ca-bd_CS"/>
</dbReference>
<evidence type="ECO:0000313" key="22">
    <source>
        <dbReference type="EMBL" id="KAK7925905.1"/>
    </source>
</evidence>
<keyword evidence="7 18" id="KW-0812">Transmembrane</keyword>
<dbReference type="GO" id="GO:0005509">
    <property type="term" value="F:calcium ion binding"/>
    <property type="evidence" value="ECO:0007669"/>
    <property type="project" value="InterPro"/>
</dbReference>
<dbReference type="GO" id="GO:0005576">
    <property type="term" value="C:extracellular region"/>
    <property type="evidence" value="ECO:0007669"/>
    <property type="project" value="UniProtKB-SubCell"/>
</dbReference>
<dbReference type="InterPro" id="IPR051505">
    <property type="entry name" value="C-type_lectin_domain"/>
</dbReference>
<dbReference type="AlphaFoldDB" id="A0AAW0PP85"/>
<proteinExistence type="predicted"/>
<keyword evidence="8 19" id="KW-0732">Signal</keyword>
<dbReference type="FunFam" id="2.10.25.10:FF:000009">
    <property type="entry name" value="Low-density lipoprotein receptor isoform 1"/>
    <property type="match status" value="1"/>
</dbReference>
<evidence type="ECO:0000256" key="3">
    <source>
        <dbReference type="ARBA" id="ARBA00022525"/>
    </source>
</evidence>
<feature type="domain" description="EGF-like" evidence="20">
    <location>
        <begin position="375"/>
        <end position="412"/>
    </location>
</feature>
<keyword evidence="23" id="KW-1185">Reference proteome</keyword>
<evidence type="ECO:0000256" key="2">
    <source>
        <dbReference type="ARBA" id="ARBA00004613"/>
    </source>
</evidence>
<reference evidence="23" key="1">
    <citation type="submission" date="2024-04" db="EMBL/GenBank/DDBJ databases">
        <title>Salinicola lusitanus LLJ914,a marine bacterium isolated from the Okinawa Trough.</title>
        <authorList>
            <person name="Li J."/>
        </authorList>
    </citation>
    <scope>NUCLEOTIDE SEQUENCE [LARGE SCALE GENOMIC DNA]</scope>
</reference>
<dbReference type="GO" id="GO:0006897">
    <property type="term" value="P:endocytosis"/>
    <property type="evidence" value="ECO:0007669"/>
    <property type="project" value="UniProtKB-KW"/>
</dbReference>
<evidence type="ECO:0000256" key="1">
    <source>
        <dbReference type="ARBA" id="ARBA00004479"/>
    </source>
</evidence>
<dbReference type="EMBL" id="JBBPFD010000005">
    <property type="protein sequence ID" value="KAK7925905.1"/>
    <property type="molecule type" value="Genomic_DNA"/>
</dbReference>
<dbReference type="InterPro" id="IPR016187">
    <property type="entry name" value="CTDL_fold"/>
</dbReference>
<dbReference type="PROSITE" id="PS01186">
    <property type="entry name" value="EGF_2"/>
    <property type="match status" value="3"/>
</dbReference>
<evidence type="ECO:0000256" key="17">
    <source>
        <dbReference type="SAM" id="MobiDB-lite"/>
    </source>
</evidence>
<evidence type="ECO:0000256" key="18">
    <source>
        <dbReference type="SAM" id="Phobius"/>
    </source>
</evidence>
<evidence type="ECO:0000256" key="4">
    <source>
        <dbReference type="ARBA" id="ARBA00022536"/>
    </source>
</evidence>
<evidence type="ECO:0000256" key="15">
    <source>
        <dbReference type="ARBA" id="ARBA00023180"/>
    </source>
</evidence>
<evidence type="ECO:0008006" key="24">
    <source>
        <dbReference type="Google" id="ProtNLM"/>
    </source>
</evidence>
<keyword evidence="10" id="KW-0677">Repeat</keyword>
<feature type="signal peptide" evidence="19">
    <location>
        <begin position="1"/>
        <end position="29"/>
    </location>
</feature>
<feature type="region of interest" description="Disordered" evidence="17">
    <location>
        <begin position="491"/>
        <end position="563"/>
    </location>
</feature>
<dbReference type="PROSITE" id="PS01187">
    <property type="entry name" value="EGF_CA"/>
    <property type="match status" value="2"/>
</dbReference>
<evidence type="ECO:0000256" key="16">
    <source>
        <dbReference type="PROSITE-ProRule" id="PRU00076"/>
    </source>
</evidence>
<dbReference type="Pfam" id="PF12662">
    <property type="entry name" value="cEGF"/>
    <property type="match status" value="1"/>
</dbReference>
<dbReference type="InterPro" id="IPR049883">
    <property type="entry name" value="NOTCH1_EGF-like"/>
</dbReference>
<feature type="compositionally biased region" description="Polar residues" evidence="17">
    <location>
        <begin position="313"/>
        <end position="330"/>
    </location>
</feature>
<sequence length="699" mass="76632">MNCSSSRSSISLLGLFWLLFLCVTPGSLGQEDPSAKSQLGERDALCYEKACYAVFLQKKVFRDAGRSCREKGGTLATMHDHTEAGVVHDLLYHLDAQGKSTLRLWIGLHRPPRQCSATRPLRGFVWVTGDQDGQYTDWMREDSPGTCAAHRCVAMTVHTRENPKQAEQNYQWLDGSCSLALDGYVCQYNYKGMCSRLADEGKGPAVYTTPFNYVSSWLKHIPYGSVATLPCPPDSSDPDAPTEQTVLCMERDDQTVGWSRDAPLCSANTAPEIDWCSRDHGCEHFCENSETDYYCYCSDGFILDEDGYGCTPDPSSQTTPPKLSSDSAGPTEQPHLKEVCVDMGCAYDCVETPRGIRCICPPGYQMGSDGRECKDVDECLQDPCQQVCVNIPGTFHCSCHPGYQQDDEGECVDVDECLDENSCEGTCENTVGSFKCECTPGYEIGDDGECADVDECNEGSPCQQQCHNFMGGYQCLCDEGFDLESDGLTCSPSNDDEEYSSLTPDPIDSVHVEDLDPNTHLPWPTPFASDGNVEVDTNFEPDWYTESPEPIFPNHGSDNDLNQFDVPAQYHTVQPPTQKYATGNEIGNESKPKANTQGAGAVGAKESSVSKGDSSQIDTPGDVFGTEESESSQGRQKQDKSWLLVALLVPLCVFLVVMLALGIVYCTSCAVDKSLSFSDCYRWILPTTPPAQTDGKPRA</sequence>
<evidence type="ECO:0000256" key="8">
    <source>
        <dbReference type="ARBA" id="ARBA00022729"/>
    </source>
</evidence>
<evidence type="ECO:0000256" key="14">
    <source>
        <dbReference type="ARBA" id="ARBA00023170"/>
    </source>
</evidence>
<dbReference type="SUPFAM" id="SSF57196">
    <property type="entry name" value="EGF/Laminin"/>
    <property type="match status" value="2"/>
</dbReference>
<comment type="caution">
    <text evidence="22">The sequence shown here is derived from an EMBL/GenBank/DDBJ whole genome shotgun (WGS) entry which is preliminary data.</text>
</comment>
<keyword evidence="6" id="KW-0254">Endocytosis</keyword>
<evidence type="ECO:0000256" key="11">
    <source>
        <dbReference type="ARBA" id="ARBA00022989"/>
    </source>
</evidence>
<dbReference type="CDD" id="cd00054">
    <property type="entry name" value="EGF_CA"/>
    <property type="match status" value="3"/>
</dbReference>
<evidence type="ECO:0000256" key="13">
    <source>
        <dbReference type="ARBA" id="ARBA00023157"/>
    </source>
</evidence>
<feature type="transmembrane region" description="Helical" evidence="18">
    <location>
        <begin position="642"/>
        <end position="666"/>
    </location>
</feature>
<dbReference type="CDD" id="cd03600">
    <property type="entry name" value="CLECT_thrombomodulin_like"/>
    <property type="match status" value="1"/>
</dbReference>
<feature type="domain" description="EGF-like" evidence="20">
    <location>
        <begin position="452"/>
        <end position="491"/>
    </location>
</feature>
<dbReference type="InterPro" id="IPR009030">
    <property type="entry name" value="Growth_fac_rcpt_cys_sf"/>
</dbReference>
<comment type="subcellular location">
    <subcellularLocation>
        <location evidence="1">Membrane</location>
        <topology evidence="1">Single-pass type I membrane protein</topology>
    </subcellularLocation>
    <subcellularLocation>
        <location evidence="2">Secreted</location>
    </subcellularLocation>
</comment>
<feature type="domain" description="EGF-like" evidence="20">
    <location>
        <begin position="413"/>
        <end position="451"/>
    </location>
</feature>
<evidence type="ECO:0000256" key="9">
    <source>
        <dbReference type="ARBA" id="ARBA00022734"/>
    </source>
</evidence>
<dbReference type="SMART" id="SM00034">
    <property type="entry name" value="CLECT"/>
    <property type="match status" value="1"/>
</dbReference>
<keyword evidence="5" id="KW-0597">Phosphoprotein</keyword>
<dbReference type="Pfam" id="PF00059">
    <property type="entry name" value="Lectin_C"/>
    <property type="match status" value="1"/>
</dbReference>
<keyword evidence="14" id="KW-0675">Receptor</keyword>
<dbReference type="PANTHER" id="PTHR14789:SF4">
    <property type="entry name" value="ENDOSIALIN"/>
    <property type="match status" value="1"/>
</dbReference>
<feature type="compositionally biased region" description="Polar residues" evidence="17">
    <location>
        <begin position="578"/>
        <end position="598"/>
    </location>
</feature>
<dbReference type="InterPro" id="IPR026823">
    <property type="entry name" value="cEGF"/>
</dbReference>
<dbReference type="PROSITE" id="PS00010">
    <property type="entry name" value="ASX_HYDROXYL"/>
    <property type="match status" value="3"/>
</dbReference>
<evidence type="ECO:0000259" key="20">
    <source>
        <dbReference type="PROSITE" id="PS50026"/>
    </source>
</evidence>
<keyword evidence="15" id="KW-0325">Glycoprotein</keyword>
<evidence type="ECO:0000256" key="12">
    <source>
        <dbReference type="ARBA" id="ARBA00023136"/>
    </source>
</evidence>
<keyword evidence="11 18" id="KW-1133">Transmembrane helix</keyword>
<dbReference type="SMART" id="SM00179">
    <property type="entry name" value="EGF_CA"/>
    <property type="match status" value="4"/>
</dbReference>
<dbReference type="InterPro" id="IPR000152">
    <property type="entry name" value="EGF-type_Asp/Asn_hydroxyl_site"/>
</dbReference>
<evidence type="ECO:0000256" key="10">
    <source>
        <dbReference type="ARBA" id="ARBA00022737"/>
    </source>
</evidence>
<feature type="disulfide bond" evidence="16">
    <location>
        <begin position="456"/>
        <end position="466"/>
    </location>
</feature>
<keyword evidence="9" id="KW-0430">Lectin</keyword>
<evidence type="ECO:0000256" key="7">
    <source>
        <dbReference type="ARBA" id="ARBA00022692"/>
    </source>
</evidence>
<keyword evidence="12 18" id="KW-0472">Membrane</keyword>
<feature type="chain" id="PRO_5043340035" description="CD248 molecule, endosialin b" evidence="19">
    <location>
        <begin position="30"/>
        <end position="699"/>
    </location>
</feature>
<dbReference type="SUPFAM" id="SSF57184">
    <property type="entry name" value="Growth factor receptor domain"/>
    <property type="match status" value="1"/>
</dbReference>
<protein>
    <recommendedName>
        <fullName evidence="24">CD248 molecule, endosialin b</fullName>
    </recommendedName>
</protein>
<comment type="caution">
    <text evidence="16">Lacks conserved residue(s) required for the propagation of feature annotation.</text>
</comment>
<keyword evidence="4 16" id="KW-0245">EGF-like domain</keyword>
<dbReference type="PANTHER" id="PTHR14789">
    <property type="entry name" value="CHONDROLECTIN VARIANT CHODLFDELTAE"/>
    <property type="match status" value="1"/>
</dbReference>
<dbReference type="SMART" id="SM00181">
    <property type="entry name" value="EGF"/>
    <property type="match status" value="5"/>
</dbReference>
<feature type="region of interest" description="Disordered" evidence="17">
    <location>
        <begin position="578"/>
        <end position="636"/>
    </location>
</feature>
<dbReference type="Pfam" id="PF07645">
    <property type="entry name" value="EGF_CA"/>
    <property type="match status" value="2"/>
</dbReference>
<dbReference type="PROSITE" id="PS50041">
    <property type="entry name" value="C_TYPE_LECTIN_2"/>
    <property type="match status" value="1"/>
</dbReference>
<organism evidence="22 23">
    <name type="scientific">Mugilogobius chulae</name>
    <name type="common">yellowstripe goby</name>
    <dbReference type="NCBI Taxonomy" id="88201"/>
    <lineage>
        <taxon>Eukaryota</taxon>
        <taxon>Metazoa</taxon>
        <taxon>Chordata</taxon>
        <taxon>Craniata</taxon>
        <taxon>Vertebrata</taxon>
        <taxon>Euteleostomi</taxon>
        <taxon>Actinopterygii</taxon>
        <taxon>Neopterygii</taxon>
        <taxon>Teleostei</taxon>
        <taxon>Neoteleostei</taxon>
        <taxon>Acanthomorphata</taxon>
        <taxon>Gobiaria</taxon>
        <taxon>Gobiiformes</taxon>
        <taxon>Gobioidei</taxon>
        <taxon>Gobiidae</taxon>
        <taxon>Gobionellinae</taxon>
        <taxon>Mugilogobius</taxon>
    </lineage>
</organism>
<dbReference type="Gene3D" id="3.10.100.10">
    <property type="entry name" value="Mannose-Binding Protein A, subunit A"/>
    <property type="match status" value="1"/>
</dbReference>
<dbReference type="InterPro" id="IPR016186">
    <property type="entry name" value="C-type_lectin-like/link_sf"/>
</dbReference>
<keyword evidence="3" id="KW-0964">Secreted</keyword>
<name>A0AAW0PP85_9GOBI</name>
<evidence type="ECO:0000259" key="21">
    <source>
        <dbReference type="PROSITE" id="PS50041"/>
    </source>
</evidence>
<dbReference type="InterPro" id="IPR000742">
    <property type="entry name" value="EGF"/>
</dbReference>
<dbReference type="Gene3D" id="2.10.25.10">
    <property type="entry name" value="Laminin"/>
    <property type="match status" value="5"/>
</dbReference>
<dbReference type="InterPro" id="IPR001881">
    <property type="entry name" value="EGF-like_Ca-bd_dom"/>
</dbReference>
<dbReference type="Proteomes" id="UP001460270">
    <property type="component" value="Unassembled WGS sequence"/>
</dbReference>
<evidence type="ECO:0000313" key="23">
    <source>
        <dbReference type="Proteomes" id="UP001460270"/>
    </source>
</evidence>
<dbReference type="GO" id="GO:0016020">
    <property type="term" value="C:membrane"/>
    <property type="evidence" value="ECO:0007669"/>
    <property type="project" value="UniProtKB-SubCell"/>
</dbReference>
<feature type="region of interest" description="Disordered" evidence="17">
    <location>
        <begin position="311"/>
        <end position="331"/>
    </location>
</feature>
<evidence type="ECO:0000256" key="6">
    <source>
        <dbReference type="ARBA" id="ARBA00022583"/>
    </source>
</evidence>
<feature type="disulfide bond" evidence="16">
    <location>
        <begin position="417"/>
        <end position="427"/>
    </location>
</feature>
<evidence type="ECO:0000256" key="19">
    <source>
        <dbReference type="SAM" id="SignalP"/>
    </source>
</evidence>
<keyword evidence="13 16" id="KW-1015">Disulfide bond</keyword>
<dbReference type="PROSITE" id="PS50026">
    <property type="entry name" value="EGF_3"/>
    <property type="match status" value="3"/>
</dbReference>
<feature type="compositionally biased region" description="Polar residues" evidence="17">
    <location>
        <begin position="607"/>
        <end position="618"/>
    </location>
</feature>
<feature type="domain" description="C-type lectin" evidence="21">
    <location>
        <begin position="47"/>
        <end position="178"/>
    </location>
</feature>
<dbReference type="SUPFAM" id="SSF56436">
    <property type="entry name" value="C-type lectin-like"/>
    <property type="match status" value="1"/>
</dbReference>
<accession>A0AAW0PP85</accession>
<gene>
    <name evidence="22" type="ORF">WMY93_008215</name>
</gene>
<dbReference type="InterPro" id="IPR001304">
    <property type="entry name" value="C-type_lectin-like"/>
</dbReference>
<evidence type="ECO:0000256" key="5">
    <source>
        <dbReference type="ARBA" id="ARBA00022553"/>
    </source>
</evidence>